<dbReference type="SUPFAM" id="SSF54786">
    <property type="entry name" value="YcfA/nrd intein domain"/>
    <property type="match status" value="1"/>
</dbReference>
<evidence type="ECO:0008006" key="10">
    <source>
        <dbReference type="Google" id="ProtNLM"/>
    </source>
</evidence>
<dbReference type="EMBL" id="MHRM01000011">
    <property type="protein sequence ID" value="OHA24175.1"/>
    <property type="molecule type" value="Genomic_DNA"/>
</dbReference>
<comment type="caution">
    <text evidence="8">The sequence shown here is derived from an EMBL/GenBank/DDBJ whole genome shotgun (WGS) entry which is preliminary data.</text>
</comment>
<dbReference type="STRING" id="1802308.A3D50_01285"/>
<accession>A0A1G2MJS4</accession>
<reference evidence="8 9" key="1">
    <citation type="journal article" date="2016" name="Nat. Commun.">
        <title>Thousands of microbial genomes shed light on interconnected biogeochemical processes in an aquifer system.</title>
        <authorList>
            <person name="Anantharaman K."/>
            <person name="Brown C.T."/>
            <person name="Hug L.A."/>
            <person name="Sharon I."/>
            <person name="Castelle C.J."/>
            <person name="Probst A.J."/>
            <person name="Thomas B.C."/>
            <person name="Singh A."/>
            <person name="Wilkins M.J."/>
            <person name="Karaoz U."/>
            <person name="Brodie E.L."/>
            <person name="Williams K.H."/>
            <person name="Hubbard S.S."/>
            <person name="Banfield J.F."/>
        </authorList>
    </citation>
    <scope>NUCLEOTIDE SEQUENCE [LARGE SCALE GENOMIC DNA]</scope>
</reference>
<gene>
    <name evidence="8" type="ORF">A3D50_01285</name>
</gene>
<evidence type="ECO:0000313" key="9">
    <source>
        <dbReference type="Proteomes" id="UP000178413"/>
    </source>
</evidence>
<dbReference type="AlphaFoldDB" id="A0A1G2MJS4"/>
<keyword evidence="4" id="KW-0255">Endonuclease</keyword>
<evidence type="ECO:0000313" key="8">
    <source>
        <dbReference type="EMBL" id="OHA24175.1"/>
    </source>
</evidence>
<evidence type="ECO:0000256" key="1">
    <source>
        <dbReference type="ARBA" id="ARBA00006620"/>
    </source>
</evidence>
<evidence type="ECO:0000256" key="4">
    <source>
        <dbReference type="ARBA" id="ARBA00022759"/>
    </source>
</evidence>
<proteinExistence type="inferred from homology"/>
<evidence type="ECO:0000256" key="7">
    <source>
        <dbReference type="ARBA" id="ARBA00023016"/>
    </source>
</evidence>
<protein>
    <recommendedName>
        <fullName evidence="10">Addiction module toxin, HicA family</fullName>
    </recommendedName>
</protein>
<dbReference type="Gene3D" id="3.30.920.30">
    <property type="entry name" value="Hypothetical protein"/>
    <property type="match status" value="1"/>
</dbReference>
<sequence>MPKLKVLSGSDVVKILESFDFFVVKQRGSHIKLKRIVGDQSKQILTIPNHKEIDKGTLKAIVQQISRYVPEVELRKHFYH</sequence>
<dbReference type="GO" id="GO:0004519">
    <property type="term" value="F:endonuclease activity"/>
    <property type="evidence" value="ECO:0007669"/>
    <property type="project" value="UniProtKB-KW"/>
</dbReference>
<dbReference type="InterPro" id="IPR038570">
    <property type="entry name" value="HicA_sf"/>
</dbReference>
<evidence type="ECO:0000256" key="6">
    <source>
        <dbReference type="ARBA" id="ARBA00022884"/>
    </source>
</evidence>
<comment type="similarity">
    <text evidence="1">Belongs to the HicA mRNA interferase family.</text>
</comment>
<dbReference type="GO" id="GO:0003729">
    <property type="term" value="F:mRNA binding"/>
    <property type="evidence" value="ECO:0007669"/>
    <property type="project" value="InterPro"/>
</dbReference>
<dbReference type="GO" id="GO:0016787">
    <property type="term" value="F:hydrolase activity"/>
    <property type="evidence" value="ECO:0007669"/>
    <property type="project" value="UniProtKB-KW"/>
</dbReference>
<dbReference type="InterPro" id="IPR012933">
    <property type="entry name" value="HicA_mRNA_interferase"/>
</dbReference>
<evidence type="ECO:0000256" key="5">
    <source>
        <dbReference type="ARBA" id="ARBA00022801"/>
    </source>
</evidence>
<name>A0A1G2MJS4_9BACT</name>
<keyword evidence="3" id="KW-0540">Nuclease</keyword>
<evidence type="ECO:0000256" key="3">
    <source>
        <dbReference type="ARBA" id="ARBA00022722"/>
    </source>
</evidence>
<evidence type="ECO:0000256" key="2">
    <source>
        <dbReference type="ARBA" id="ARBA00022649"/>
    </source>
</evidence>
<organism evidence="8 9">
    <name type="scientific">Candidatus Taylorbacteria bacterium RIFCSPHIGHO2_02_FULL_44_12</name>
    <dbReference type="NCBI Taxonomy" id="1802308"/>
    <lineage>
        <taxon>Bacteria</taxon>
        <taxon>Candidatus Tayloriibacteriota</taxon>
    </lineage>
</organism>
<keyword evidence="6" id="KW-0694">RNA-binding</keyword>
<keyword evidence="7" id="KW-0346">Stress response</keyword>
<dbReference type="Proteomes" id="UP000178413">
    <property type="component" value="Unassembled WGS sequence"/>
</dbReference>
<keyword evidence="5" id="KW-0378">Hydrolase</keyword>
<keyword evidence="2" id="KW-1277">Toxin-antitoxin system</keyword>
<dbReference type="Pfam" id="PF07927">
    <property type="entry name" value="HicA_toxin"/>
    <property type="match status" value="1"/>
</dbReference>